<dbReference type="AlphaFoldDB" id="A0A7X8YG47"/>
<accession>A0A7X8YG47</accession>
<dbReference type="InterPro" id="IPR021370">
    <property type="entry name" value="DUF2987"/>
</dbReference>
<organism evidence="1 2">
    <name type="scientific">Vibrio agarilyticus</name>
    <dbReference type="NCBI Taxonomy" id="2726741"/>
    <lineage>
        <taxon>Bacteria</taxon>
        <taxon>Pseudomonadati</taxon>
        <taxon>Pseudomonadota</taxon>
        <taxon>Gammaproteobacteria</taxon>
        <taxon>Vibrionales</taxon>
        <taxon>Vibrionaceae</taxon>
        <taxon>Vibrio</taxon>
    </lineage>
</organism>
<protein>
    <submittedName>
        <fullName evidence="1">DUF2987 domain-containing protein</fullName>
    </submittedName>
</protein>
<evidence type="ECO:0000313" key="1">
    <source>
        <dbReference type="EMBL" id="NLS12578.1"/>
    </source>
</evidence>
<name>A0A7X8YG47_9VIBR</name>
<dbReference type="EMBL" id="JABAIK010000005">
    <property type="protein sequence ID" value="NLS12578.1"/>
    <property type="molecule type" value="Genomic_DNA"/>
</dbReference>
<proteinExistence type="predicted"/>
<dbReference type="Proteomes" id="UP000535589">
    <property type="component" value="Unassembled WGS sequence"/>
</dbReference>
<evidence type="ECO:0000313" key="2">
    <source>
        <dbReference type="Proteomes" id="UP000535589"/>
    </source>
</evidence>
<keyword evidence="2" id="KW-1185">Reference proteome</keyword>
<comment type="caution">
    <text evidence="1">The sequence shown here is derived from an EMBL/GenBank/DDBJ whole genome shotgun (WGS) entry which is preliminary data.</text>
</comment>
<reference evidence="1 2" key="1">
    <citation type="submission" date="2020-04" db="EMBL/GenBank/DDBJ databases">
        <title>Vibrio sp. SM6, a novel species isolated from seawater.</title>
        <authorList>
            <person name="Wang X."/>
        </authorList>
    </citation>
    <scope>NUCLEOTIDE SEQUENCE [LARGE SCALE GENOMIC DNA]</scope>
    <source>
        <strain evidence="1 2">SM6</strain>
    </source>
</reference>
<gene>
    <name evidence="1" type="ORF">HGP28_06635</name>
</gene>
<dbReference type="Pfam" id="PF11205">
    <property type="entry name" value="DUF2987"/>
    <property type="match status" value="1"/>
</dbReference>
<sequence length="191" mass="21727">MFTYSKLYGQLKQNRDYQDSDVKLGLFFIDTQTGSTCRINKAWMEKEAHYEELIIPSSQELPLPIDANLRSANPLVFIQLPSSPTCSYSFVVMRKSPWVEKVSLNDVQVLLPQMQSLLNDLGGLFSRWFTPTITGVTLEFSPSTHSTLRFADGTEKAINNHKVQITIEELQRHGSLALHAPTRRVLPYIPK</sequence>